<evidence type="ECO:0000313" key="4">
    <source>
        <dbReference type="EMBL" id="PVE41901.1"/>
    </source>
</evidence>
<dbReference type="Gene3D" id="3.40.50.2300">
    <property type="match status" value="1"/>
</dbReference>
<evidence type="ECO:0000313" key="5">
    <source>
        <dbReference type="Proteomes" id="UP000037507"/>
    </source>
</evidence>
<sequence>MTSQAIIEVVDDNEDIRQMLSMVLDAHGFRVRTHCGGHEYLSAHRSCGPRVMLLDIRMPKMNGIELHANMRQAGDDIPVIFMSGESLPHETLAAQETGAIAFMWKPFRTEQMLKAIAQGLETFQSA</sequence>
<accession>A0A2T7UBA0</accession>
<dbReference type="STRING" id="1293045.H663_08870"/>
<dbReference type="AlphaFoldDB" id="A0A2T7UBA0"/>
<evidence type="ECO:0000256" key="1">
    <source>
        <dbReference type="ARBA" id="ARBA00022553"/>
    </source>
</evidence>
<keyword evidence="5" id="KW-1185">Reference proteome</keyword>
<dbReference type="PANTHER" id="PTHR44591:SF3">
    <property type="entry name" value="RESPONSE REGULATORY DOMAIN-CONTAINING PROTEIN"/>
    <property type="match status" value="1"/>
</dbReference>
<dbReference type="RefSeq" id="WP_053172293.1">
    <property type="nucleotide sequence ID" value="NZ_LFYT02000022.1"/>
</dbReference>
<proteinExistence type="predicted"/>
<keyword evidence="1 2" id="KW-0597">Phosphoprotein</keyword>
<dbReference type="SUPFAM" id="SSF52172">
    <property type="entry name" value="CheY-like"/>
    <property type="match status" value="1"/>
</dbReference>
<evidence type="ECO:0000259" key="3">
    <source>
        <dbReference type="PROSITE" id="PS50110"/>
    </source>
</evidence>
<protein>
    <submittedName>
        <fullName evidence="4">Response regulator</fullName>
    </submittedName>
</protein>
<dbReference type="Proteomes" id="UP000037507">
    <property type="component" value="Unassembled WGS sequence"/>
</dbReference>
<feature type="domain" description="Response regulatory" evidence="3">
    <location>
        <begin position="6"/>
        <end position="120"/>
    </location>
</feature>
<comment type="caution">
    <text evidence="4">The sequence shown here is derived from an EMBL/GenBank/DDBJ whole genome shotgun (WGS) entry which is preliminary data.</text>
</comment>
<dbReference type="PROSITE" id="PS50110">
    <property type="entry name" value="RESPONSE_REGULATORY"/>
    <property type="match status" value="1"/>
</dbReference>
<dbReference type="OrthoDB" id="8964771at2"/>
<dbReference type="GO" id="GO:0000160">
    <property type="term" value="P:phosphorelay signal transduction system"/>
    <property type="evidence" value="ECO:0007669"/>
    <property type="project" value="InterPro"/>
</dbReference>
<name>A0A2T7UBA0_9BURK</name>
<dbReference type="InterPro" id="IPR011006">
    <property type="entry name" value="CheY-like_superfamily"/>
</dbReference>
<dbReference type="InterPro" id="IPR001789">
    <property type="entry name" value="Sig_transdc_resp-reg_receiver"/>
</dbReference>
<dbReference type="EMBL" id="LFYT02000022">
    <property type="protein sequence ID" value="PVE41901.1"/>
    <property type="molecule type" value="Genomic_DNA"/>
</dbReference>
<gene>
    <name evidence="4" type="ORF">H663_015005</name>
</gene>
<organism evidence="4 5">
    <name type="scientific">Limnohabitans planktonicus II-D5</name>
    <dbReference type="NCBI Taxonomy" id="1293045"/>
    <lineage>
        <taxon>Bacteria</taxon>
        <taxon>Pseudomonadati</taxon>
        <taxon>Pseudomonadota</taxon>
        <taxon>Betaproteobacteria</taxon>
        <taxon>Burkholderiales</taxon>
        <taxon>Comamonadaceae</taxon>
        <taxon>Limnohabitans</taxon>
    </lineage>
</organism>
<feature type="modified residue" description="4-aspartylphosphate" evidence="2">
    <location>
        <position position="55"/>
    </location>
</feature>
<reference evidence="4" key="1">
    <citation type="submission" date="2017-04" db="EMBL/GenBank/DDBJ databases">
        <title>Unexpected and diverse lifestyles within the genus Limnohabitans.</title>
        <authorList>
            <person name="Kasalicky V."/>
            <person name="Mehrshad M."/>
            <person name="Andrei S.-A."/>
            <person name="Salcher M."/>
            <person name="Kratochvilova H."/>
            <person name="Simek K."/>
            <person name="Ghai R."/>
        </authorList>
    </citation>
    <scope>NUCLEOTIDE SEQUENCE [LARGE SCALE GENOMIC DNA]</scope>
    <source>
        <strain evidence="4">II-D5</strain>
    </source>
</reference>
<dbReference type="SMART" id="SM00448">
    <property type="entry name" value="REC"/>
    <property type="match status" value="1"/>
</dbReference>
<dbReference type="InterPro" id="IPR050595">
    <property type="entry name" value="Bact_response_regulator"/>
</dbReference>
<dbReference type="PANTHER" id="PTHR44591">
    <property type="entry name" value="STRESS RESPONSE REGULATOR PROTEIN 1"/>
    <property type="match status" value="1"/>
</dbReference>
<dbReference type="Pfam" id="PF00072">
    <property type="entry name" value="Response_reg"/>
    <property type="match status" value="1"/>
</dbReference>
<evidence type="ECO:0000256" key="2">
    <source>
        <dbReference type="PROSITE-ProRule" id="PRU00169"/>
    </source>
</evidence>